<evidence type="ECO:0000313" key="4">
    <source>
        <dbReference type="EMBL" id="OSS48205.1"/>
    </source>
</evidence>
<evidence type="ECO:0000313" key="5">
    <source>
        <dbReference type="Proteomes" id="UP000193240"/>
    </source>
</evidence>
<dbReference type="InParanoid" id="A0A1Y2LWE4"/>
<gene>
    <name evidence="4" type="ORF">B5807_07868</name>
</gene>
<evidence type="ECO:0000259" key="3">
    <source>
        <dbReference type="Pfam" id="PF01370"/>
    </source>
</evidence>
<comment type="similarity">
    <text evidence="2">Belongs to the NAD(P)-dependent epimerase/dehydratase family. Dihydroflavonol-4-reductase subfamily.</text>
</comment>
<keyword evidence="1" id="KW-0560">Oxidoreductase</keyword>
<organism evidence="4 5">
    <name type="scientific">Epicoccum nigrum</name>
    <name type="common">Soil fungus</name>
    <name type="synonym">Epicoccum purpurascens</name>
    <dbReference type="NCBI Taxonomy" id="105696"/>
    <lineage>
        <taxon>Eukaryota</taxon>
        <taxon>Fungi</taxon>
        <taxon>Dikarya</taxon>
        <taxon>Ascomycota</taxon>
        <taxon>Pezizomycotina</taxon>
        <taxon>Dothideomycetes</taxon>
        <taxon>Pleosporomycetidae</taxon>
        <taxon>Pleosporales</taxon>
        <taxon>Pleosporineae</taxon>
        <taxon>Didymellaceae</taxon>
        <taxon>Epicoccum</taxon>
    </lineage>
</organism>
<dbReference type="InterPro" id="IPR036291">
    <property type="entry name" value="NAD(P)-bd_dom_sf"/>
</dbReference>
<accession>A0A1Y2LWE4</accession>
<name>A0A1Y2LWE4_EPING</name>
<evidence type="ECO:0000256" key="1">
    <source>
        <dbReference type="ARBA" id="ARBA00023002"/>
    </source>
</evidence>
<dbReference type="SUPFAM" id="SSF51735">
    <property type="entry name" value="NAD(P)-binding Rossmann-fold domains"/>
    <property type="match status" value="1"/>
</dbReference>
<sequence length="345" mass="37908">MADASTDLVAITGANGTIGYACVLYALQKGYRVRCVVRREDAFATIKSGPSVQPHLANLQVAVVPDNAADGAYDEAFAGVRYVVHIAGVWPLPSLHPDNEIYNPFMQSMKNVLSSAKASGTVTRIVFTQAGAGLVDSEVGDTYGRDMALVLDEHVKVNAESLIYRPPLASSHQAYCAAKAQCMEYLDQLRRSNAMRFSIVQVIPGTVIGPSELARTAEEALKTLDRQTKALIFDDNTPRYAFGFVHVQDCARVHIEALDEEKVRAVDVPPWFIAAATTEEGLNGYQVWAKAVDMIEKVFWNELKIGMFTVGKDRVPINMPYRVDSTETERMLLGGEKIRGLEDSF</sequence>
<dbReference type="Proteomes" id="UP000193240">
    <property type="component" value="Unassembled WGS sequence"/>
</dbReference>
<dbReference type="AlphaFoldDB" id="A0A1Y2LWE4"/>
<reference evidence="4 5" key="1">
    <citation type="journal article" date="2017" name="Genome Announc.">
        <title>Genome sequence of the saprophytic ascomycete Epicoccum nigrum ICMP 19927 strain isolated from New Zealand.</title>
        <authorList>
            <person name="Fokin M."/>
            <person name="Fleetwood D."/>
            <person name="Weir B.S."/>
            <person name="Villas-Boas S.G."/>
        </authorList>
    </citation>
    <scope>NUCLEOTIDE SEQUENCE [LARGE SCALE GENOMIC DNA]</scope>
    <source>
        <strain evidence="4 5">ICMP 19927</strain>
    </source>
</reference>
<dbReference type="Gene3D" id="3.40.50.720">
    <property type="entry name" value="NAD(P)-binding Rossmann-like Domain"/>
    <property type="match status" value="1"/>
</dbReference>
<dbReference type="GO" id="GO:0016616">
    <property type="term" value="F:oxidoreductase activity, acting on the CH-OH group of donors, NAD or NADP as acceptor"/>
    <property type="evidence" value="ECO:0007669"/>
    <property type="project" value="TreeGrafter"/>
</dbReference>
<evidence type="ECO:0000256" key="2">
    <source>
        <dbReference type="ARBA" id="ARBA00023445"/>
    </source>
</evidence>
<proteinExistence type="inferred from homology"/>
<protein>
    <recommendedName>
        <fullName evidence="3">NAD-dependent epimerase/dehydratase domain-containing protein</fullName>
    </recommendedName>
</protein>
<dbReference type="EMBL" id="KZ107846">
    <property type="protein sequence ID" value="OSS48205.1"/>
    <property type="molecule type" value="Genomic_DNA"/>
</dbReference>
<dbReference type="InterPro" id="IPR001509">
    <property type="entry name" value="Epimerase_deHydtase"/>
</dbReference>
<dbReference type="OMA" id="HIAGAWP"/>
<dbReference type="STRING" id="105696.A0A1Y2LWE4"/>
<dbReference type="PANTHER" id="PTHR10366">
    <property type="entry name" value="NAD DEPENDENT EPIMERASE/DEHYDRATASE"/>
    <property type="match status" value="1"/>
</dbReference>
<dbReference type="Pfam" id="PF01370">
    <property type="entry name" value="Epimerase"/>
    <property type="match status" value="1"/>
</dbReference>
<dbReference type="InterPro" id="IPR050425">
    <property type="entry name" value="NAD(P)_dehydrat-like"/>
</dbReference>
<dbReference type="PANTHER" id="PTHR10366:SF564">
    <property type="entry name" value="STEROL-4-ALPHA-CARBOXYLATE 3-DEHYDROGENASE, DECARBOXYLATING"/>
    <property type="match status" value="1"/>
</dbReference>
<feature type="domain" description="NAD-dependent epimerase/dehydratase" evidence="3">
    <location>
        <begin position="9"/>
        <end position="260"/>
    </location>
</feature>
<keyword evidence="5" id="KW-1185">Reference proteome</keyword>